<dbReference type="FunCoup" id="A0A1Y1ZC18">
    <property type="interactions" value="552"/>
</dbReference>
<dbReference type="AlphaFoldDB" id="A0A1Y1ZC18"/>
<feature type="domain" description="Rhodanese" evidence="1">
    <location>
        <begin position="30"/>
        <end position="127"/>
    </location>
</feature>
<keyword evidence="3" id="KW-1185">Reference proteome</keyword>
<dbReference type="STRING" id="1314790.A0A1Y1ZC18"/>
<reference evidence="2 3" key="1">
    <citation type="submission" date="2016-07" db="EMBL/GenBank/DDBJ databases">
        <title>Pervasive Adenine N6-methylation of Active Genes in Fungi.</title>
        <authorList>
            <consortium name="DOE Joint Genome Institute"/>
            <person name="Mondo S.J."/>
            <person name="Dannebaum R.O."/>
            <person name="Kuo R.C."/>
            <person name="Labutti K."/>
            <person name="Haridas S."/>
            <person name="Kuo A."/>
            <person name="Salamov A."/>
            <person name="Ahrendt S.R."/>
            <person name="Lipzen A."/>
            <person name="Sullivan W."/>
            <person name="Andreopoulos W.B."/>
            <person name="Clum A."/>
            <person name="Lindquist E."/>
            <person name="Daum C."/>
            <person name="Ramamoorthy G.K."/>
            <person name="Gryganskyi A."/>
            <person name="Culley D."/>
            <person name="Magnuson J.K."/>
            <person name="James T.Y."/>
            <person name="O'Malley M.A."/>
            <person name="Stajich J.E."/>
            <person name="Spatafora J.W."/>
            <person name="Visel A."/>
            <person name="Grigoriev I.V."/>
        </authorList>
    </citation>
    <scope>NUCLEOTIDE SEQUENCE [LARGE SCALE GENOMIC DNA]</scope>
    <source>
        <strain evidence="2 3">CBS 931.73</strain>
    </source>
</reference>
<dbReference type="InterPro" id="IPR001763">
    <property type="entry name" value="Rhodanese-like_dom"/>
</dbReference>
<dbReference type="GO" id="GO:0004792">
    <property type="term" value="F:thiosulfate-cyanide sulfurtransferase activity"/>
    <property type="evidence" value="ECO:0007669"/>
    <property type="project" value="TreeGrafter"/>
</dbReference>
<name>A0A1Y1ZC18_9FUNG</name>
<dbReference type="InterPro" id="IPR036873">
    <property type="entry name" value="Rhodanese-like_dom_sf"/>
</dbReference>
<dbReference type="PROSITE" id="PS50206">
    <property type="entry name" value="RHODANESE_3"/>
    <property type="match status" value="1"/>
</dbReference>
<proteinExistence type="predicted"/>
<dbReference type="EMBL" id="MCFE01000008">
    <property type="protein sequence ID" value="ORY07507.1"/>
    <property type="molecule type" value="Genomic_DNA"/>
</dbReference>
<organism evidence="2 3">
    <name type="scientific">Basidiobolus meristosporus CBS 931.73</name>
    <dbReference type="NCBI Taxonomy" id="1314790"/>
    <lineage>
        <taxon>Eukaryota</taxon>
        <taxon>Fungi</taxon>
        <taxon>Fungi incertae sedis</taxon>
        <taxon>Zoopagomycota</taxon>
        <taxon>Entomophthoromycotina</taxon>
        <taxon>Basidiobolomycetes</taxon>
        <taxon>Basidiobolales</taxon>
        <taxon>Basidiobolaceae</taxon>
        <taxon>Basidiobolus</taxon>
    </lineage>
</organism>
<evidence type="ECO:0000259" key="1">
    <source>
        <dbReference type="PROSITE" id="PS50206"/>
    </source>
</evidence>
<gene>
    <name evidence="2" type="ORF">K493DRAFT_310236</name>
</gene>
<dbReference type="OrthoDB" id="566238at2759"/>
<evidence type="ECO:0000313" key="2">
    <source>
        <dbReference type="EMBL" id="ORY07507.1"/>
    </source>
</evidence>
<dbReference type="Proteomes" id="UP000193498">
    <property type="component" value="Unassembled WGS sequence"/>
</dbReference>
<dbReference type="PANTHER" id="PTHR44086">
    <property type="entry name" value="THIOSULFATE SULFURTRANSFERASE RDL2, MITOCHONDRIAL-RELATED"/>
    <property type="match status" value="1"/>
</dbReference>
<comment type="caution">
    <text evidence="2">The sequence shown here is derived from an EMBL/GenBank/DDBJ whole genome shotgun (WGS) entry which is preliminary data.</text>
</comment>
<dbReference type="Gene3D" id="3.40.250.10">
    <property type="entry name" value="Rhodanese-like domain"/>
    <property type="match status" value="1"/>
</dbReference>
<dbReference type="GO" id="GO:0005739">
    <property type="term" value="C:mitochondrion"/>
    <property type="evidence" value="ECO:0007669"/>
    <property type="project" value="TreeGrafter"/>
</dbReference>
<dbReference type="Pfam" id="PF00581">
    <property type="entry name" value="Rhodanese"/>
    <property type="match status" value="1"/>
</dbReference>
<dbReference type="SUPFAM" id="SSF52821">
    <property type="entry name" value="Rhodanese/Cell cycle control phosphatase"/>
    <property type="match status" value="1"/>
</dbReference>
<accession>A0A1Y1ZC18</accession>
<dbReference type="InParanoid" id="A0A1Y1ZC18"/>
<sequence>MTAPPKFLWPAEGNEVSYDEVQRLIAYPPEARDVTLIDVRGKEEFLQGSIPTSVNLPLDELENTVHLPAEDFFQTYQFEQPKPHSKIVLTCRSGRRSALAHQKLLEAGFVSVLNYPGSWIEFSSRLPAKA</sequence>
<dbReference type="PANTHER" id="PTHR44086:SF10">
    <property type="entry name" value="THIOSULFATE SULFURTRANSFERASE_RHODANESE-LIKE DOMAIN-CONTAINING PROTEIN 3"/>
    <property type="match status" value="1"/>
</dbReference>
<protein>
    <submittedName>
        <fullName evidence="2">Rhodanese-like protein</fullName>
    </submittedName>
</protein>
<dbReference type="SMART" id="SM00450">
    <property type="entry name" value="RHOD"/>
    <property type="match status" value="1"/>
</dbReference>
<evidence type="ECO:0000313" key="3">
    <source>
        <dbReference type="Proteomes" id="UP000193498"/>
    </source>
</evidence>